<evidence type="ECO:0000313" key="6">
    <source>
        <dbReference type="EMBL" id="GGB85133.1"/>
    </source>
</evidence>
<evidence type="ECO:0000313" key="7">
    <source>
        <dbReference type="Proteomes" id="UP000629025"/>
    </source>
</evidence>
<protein>
    <recommendedName>
        <fullName evidence="8">Ethylbenzene dioxygenase beta subunit</fullName>
    </recommendedName>
</protein>
<dbReference type="CDD" id="cd00667">
    <property type="entry name" value="ring_hydroxylating_dioxygenases_beta"/>
    <property type="match status" value="1"/>
</dbReference>
<evidence type="ECO:0000256" key="3">
    <source>
        <dbReference type="ARBA" id="ARBA00022797"/>
    </source>
</evidence>
<keyword evidence="4" id="KW-0223">Dioxygenase</keyword>
<dbReference type="EMBL" id="BMIJ01000002">
    <property type="protein sequence ID" value="GGB85133.1"/>
    <property type="molecule type" value="Genomic_DNA"/>
</dbReference>
<organism evidence="6 7">
    <name type="scientific">Marinobacterium zhoushanense</name>
    <dbReference type="NCBI Taxonomy" id="1679163"/>
    <lineage>
        <taxon>Bacteria</taxon>
        <taxon>Pseudomonadati</taxon>
        <taxon>Pseudomonadota</taxon>
        <taxon>Gammaproteobacteria</taxon>
        <taxon>Oceanospirillales</taxon>
        <taxon>Oceanospirillaceae</taxon>
        <taxon>Marinobacterium</taxon>
    </lineage>
</organism>
<dbReference type="PANTHER" id="PTHR41534:SF2">
    <property type="entry name" value="3-PHENYLPROPIONATE_CINNAMIC ACID DIOXYGENASE SUBUNIT BETA"/>
    <property type="match status" value="1"/>
</dbReference>
<reference evidence="7" key="1">
    <citation type="journal article" date="2019" name="Int. J. Syst. Evol. Microbiol.">
        <title>The Global Catalogue of Microorganisms (GCM) 10K type strain sequencing project: providing services to taxonomists for standard genome sequencing and annotation.</title>
        <authorList>
            <consortium name="The Broad Institute Genomics Platform"/>
            <consortium name="The Broad Institute Genome Sequencing Center for Infectious Disease"/>
            <person name="Wu L."/>
            <person name="Ma J."/>
        </authorList>
    </citation>
    <scope>NUCLEOTIDE SEQUENCE [LARGE SCALE GENOMIC DNA]</scope>
    <source>
        <strain evidence="7">CGMCC 1.15341</strain>
    </source>
</reference>
<evidence type="ECO:0000256" key="5">
    <source>
        <dbReference type="ARBA" id="ARBA00023002"/>
    </source>
</evidence>
<dbReference type="NCBIfam" id="NF007479">
    <property type="entry name" value="PRK10069.1"/>
    <property type="match status" value="1"/>
</dbReference>
<evidence type="ECO:0000256" key="1">
    <source>
        <dbReference type="ARBA" id="ARBA00005211"/>
    </source>
</evidence>
<dbReference type="Pfam" id="PF00866">
    <property type="entry name" value="Ring_hydroxyl_B"/>
    <property type="match status" value="1"/>
</dbReference>
<evidence type="ECO:0000256" key="2">
    <source>
        <dbReference type="ARBA" id="ARBA00009570"/>
    </source>
</evidence>
<accession>A0ABQ1K5H6</accession>
<proteinExistence type="inferred from homology"/>
<gene>
    <name evidence="6" type="ORF">GCM10011352_08690</name>
</gene>
<evidence type="ECO:0008006" key="8">
    <source>
        <dbReference type="Google" id="ProtNLM"/>
    </source>
</evidence>
<dbReference type="PANTHER" id="PTHR41534">
    <property type="entry name" value="BLR3401 PROTEIN"/>
    <property type="match status" value="1"/>
</dbReference>
<keyword evidence="5" id="KW-0560">Oxidoreductase</keyword>
<dbReference type="Proteomes" id="UP000629025">
    <property type="component" value="Unassembled WGS sequence"/>
</dbReference>
<name>A0ABQ1K5H6_9GAMM</name>
<dbReference type="Gene3D" id="3.10.450.50">
    <property type="match status" value="1"/>
</dbReference>
<dbReference type="RefSeq" id="WP_188745898.1">
    <property type="nucleotide sequence ID" value="NZ_BMIJ01000002.1"/>
</dbReference>
<comment type="pathway">
    <text evidence="1">Aromatic compound metabolism.</text>
</comment>
<comment type="similarity">
    <text evidence="2">Belongs to the bacterial ring-hydroxylating dioxygenase beta subunit family.</text>
</comment>
<comment type="caution">
    <text evidence="6">The sequence shown here is derived from an EMBL/GenBank/DDBJ whole genome shotgun (WGS) entry which is preliminary data.</text>
</comment>
<dbReference type="InterPro" id="IPR000391">
    <property type="entry name" value="Rng_hydr_dOase-bsu"/>
</dbReference>
<dbReference type="InterPro" id="IPR032710">
    <property type="entry name" value="NTF2-like_dom_sf"/>
</dbReference>
<keyword evidence="7" id="KW-1185">Reference proteome</keyword>
<dbReference type="SUPFAM" id="SSF54427">
    <property type="entry name" value="NTF2-like"/>
    <property type="match status" value="1"/>
</dbReference>
<evidence type="ECO:0000256" key="4">
    <source>
        <dbReference type="ARBA" id="ARBA00022964"/>
    </source>
</evidence>
<keyword evidence="3" id="KW-0058">Aromatic hydrocarbons catabolism</keyword>
<sequence>MNVQIDNQTEQLHPVSFEQHHKISCFLAYEYRLLDEERFDDWLALMHEDIHYWMPGIENRRRENLLEHGFYAGDHMAYFDDGLRDLTRRVSRFKQASAWAENPATRNVHQVSNIEVYYGETDGEYLVHSVIQSVRSRGLDEQYVIYGRRTDVLVQEAGQLKIKQRLILIPNATLTCKNINTFL</sequence>